<dbReference type="Proteomes" id="UP000828390">
    <property type="component" value="Unassembled WGS sequence"/>
</dbReference>
<dbReference type="AlphaFoldDB" id="A0A9D4CW07"/>
<reference evidence="2" key="2">
    <citation type="submission" date="2020-11" db="EMBL/GenBank/DDBJ databases">
        <authorList>
            <person name="McCartney M.A."/>
            <person name="Auch B."/>
            <person name="Kono T."/>
            <person name="Mallez S."/>
            <person name="Becker A."/>
            <person name="Gohl D.M."/>
            <person name="Silverstein K.A.T."/>
            <person name="Koren S."/>
            <person name="Bechman K.B."/>
            <person name="Herman A."/>
            <person name="Abrahante J.E."/>
            <person name="Garbe J."/>
        </authorList>
    </citation>
    <scope>NUCLEOTIDE SEQUENCE</scope>
    <source>
        <strain evidence="2">Duluth1</strain>
        <tissue evidence="2">Whole animal</tissue>
    </source>
</reference>
<gene>
    <name evidence="2" type="ORF">DPMN_039842</name>
</gene>
<evidence type="ECO:0000313" key="2">
    <source>
        <dbReference type="EMBL" id="KAH3733415.1"/>
    </source>
</evidence>
<feature type="region of interest" description="Disordered" evidence="1">
    <location>
        <begin position="1"/>
        <end position="25"/>
    </location>
</feature>
<dbReference type="EMBL" id="JAIWYP010000011">
    <property type="protein sequence ID" value="KAH3733415.1"/>
    <property type="molecule type" value="Genomic_DNA"/>
</dbReference>
<comment type="caution">
    <text evidence="2">The sequence shown here is derived from an EMBL/GenBank/DDBJ whole genome shotgun (WGS) entry which is preliminary data.</text>
</comment>
<name>A0A9D4CW07_DREPO</name>
<feature type="region of interest" description="Disordered" evidence="1">
    <location>
        <begin position="59"/>
        <end position="79"/>
    </location>
</feature>
<organism evidence="2 3">
    <name type="scientific">Dreissena polymorpha</name>
    <name type="common">Zebra mussel</name>
    <name type="synonym">Mytilus polymorpha</name>
    <dbReference type="NCBI Taxonomy" id="45954"/>
    <lineage>
        <taxon>Eukaryota</taxon>
        <taxon>Metazoa</taxon>
        <taxon>Spiralia</taxon>
        <taxon>Lophotrochozoa</taxon>
        <taxon>Mollusca</taxon>
        <taxon>Bivalvia</taxon>
        <taxon>Autobranchia</taxon>
        <taxon>Heteroconchia</taxon>
        <taxon>Euheterodonta</taxon>
        <taxon>Imparidentia</taxon>
        <taxon>Neoheterodontei</taxon>
        <taxon>Myida</taxon>
        <taxon>Dreissenoidea</taxon>
        <taxon>Dreissenidae</taxon>
        <taxon>Dreissena</taxon>
    </lineage>
</organism>
<evidence type="ECO:0000256" key="1">
    <source>
        <dbReference type="SAM" id="MobiDB-lite"/>
    </source>
</evidence>
<proteinExistence type="predicted"/>
<keyword evidence="3" id="KW-1185">Reference proteome</keyword>
<reference evidence="2" key="1">
    <citation type="journal article" date="2019" name="bioRxiv">
        <title>The Genome of the Zebra Mussel, Dreissena polymorpha: A Resource for Invasive Species Research.</title>
        <authorList>
            <person name="McCartney M.A."/>
            <person name="Auch B."/>
            <person name="Kono T."/>
            <person name="Mallez S."/>
            <person name="Zhang Y."/>
            <person name="Obille A."/>
            <person name="Becker A."/>
            <person name="Abrahante J.E."/>
            <person name="Garbe J."/>
            <person name="Badalamenti J.P."/>
            <person name="Herman A."/>
            <person name="Mangelson H."/>
            <person name="Liachko I."/>
            <person name="Sullivan S."/>
            <person name="Sone E.D."/>
            <person name="Koren S."/>
            <person name="Silverstein K.A.T."/>
            <person name="Beckman K.B."/>
            <person name="Gohl D.M."/>
        </authorList>
    </citation>
    <scope>NUCLEOTIDE SEQUENCE</scope>
    <source>
        <strain evidence="2">Duluth1</strain>
        <tissue evidence="2">Whole animal</tissue>
    </source>
</reference>
<protein>
    <submittedName>
        <fullName evidence="2">Uncharacterized protein</fullName>
    </submittedName>
</protein>
<accession>A0A9D4CW07</accession>
<sequence>MRSTLARASFSSRTSATRRLNPLTTGRRPFLSTVIRLPSVMTASASNVQKSPRLDHIHIPSKPYCETPSRVQPEALLLQ</sequence>
<evidence type="ECO:0000313" key="3">
    <source>
        <dbReference type="Proteomes" id="UP000828390"/>
    </source>
</evidence>
<feature type="compositionally biased region" description="Low complexity" evidence="1">
    <location>
        <begin position="1"/>
        <end position="20"/>
    </location>
</feature>